<dbReference type="PANTHER" id="PTHR33116:SF78">
    <property type="entry name" value="OS12G0587133 PROTEIN"/>
    <property type="match status" value="1"/>
</dbReference>
<evidence type="ECO:0000313" key="2">
    <source>
        <dbReference type="EMBL" id="CAI0382709.1"/>
    </source>
</evidence>
<evidence type="ECO:0000259" key="1">
    <source>
        <dbReference type="Pfam" id="PF13966"/>
    </source>
</evidence>
<protein>
    <recommendedName>
        <fullName evidence="1">Reverse transcriptase zinc-binding domain-containing protein</fullName>
    </recommendedName>
</protein>
<dbReference type="PANTHER" id="PTHR33116">
    <property type="entry name" value="REVERSE TRANSCRIPTASE ZINC-BINDING DOMAIN-CONTAINING PROTEIN-RELATED-RELATED"/>
    <property type="match status" value="1"/>
</dbReference>
<name>A0AAV0HBR4_9ROSI</name>
<dbReference type="Proteomes" id="UP001154282">
    <property type="component" value="Unassembled WGS sequence"/>
</dbReference>
<dbReference type="Pfam" id="PF13966">
    <property type="entry name" value="zf-RVT"/>
    <property type="match status" value="1"/>
</dbReference>
<feature type="domain" description="Reverse transcriptase zinc-binding" evidence="1">
    <location>
        <begin position="15"/>
        <end position="83"/>
    </location>
</feature>
<dbReference type="InterPro" id="IPR026960">
    <property type="entry name" value="RVT-Znf"/>
</dbReference>
<sequence length="186" mass="21672">MYRALMENRCPGFSAFPADSVWRKIVPSKICFFIWTVAHNSILTQDKLKKRGWSLANRCDLCYTNEETNAHMLVDCIFTKQVWSIIRRSCRQSVFPSGNDLDVILKNWPTDIPDSMEGWFVYCAFHAVCWCIWLERNNRIFNGISRNPDQIVRKVLKNVAGWGVANGKIDRLGAATWVRERIRQIQ</sequence>
<reference evidence="2" key="1">
    <citation type="submission" date="2022-08" db="EMBL/GenBank/DDBJ databases">
        <authorList>
            <person name="Gutierrez-Valencia J."/>
        </authorList>
    </citation>
    <scope>NUCLEOTIDE SEQUENCE</scope>
</reference>
<proteinExistence type="predicted"/>
<comment type="caution">
    <text evidence="2">The sequence shown here is derived from an EMBL/GenBank/DDBJ whole genome shotgun (WGS) entry which is preliminary data.</text>
</comment>
<keyword evidence="3" id="KW-1185">Reference proteome</keyword>
<dbReference type="EMBL" id="CAMGYJ010000002">
    <property type="protein sequence ID" value="CAI0382709.1"/>
    <property type="molecule type" value="Genomic_DNA"/>
</dbReference>
<organism evidence="2 3">
    <name type="scientific">Linum tenue</name>
    <dbReference type="NCBI Taxonomy" id="586396"/>
    <lineage>
        <taxon>Eukaryota</taxon>
        <taxon>Viridiplantae</taxon>
        <taxon>Streptophyta</taxon>
        <taxon>Embryophyta</taxon>
        <taxon>Tracheophyta</taxon>
        <taxon>Spermatophyta</taxon>
        <taxon>Magnoliopsida</taxon>
        <taxon>eudicotyledons</taxon>
        <taxon>Gunneridae</taxon>
        <taxon>Pentapetalae</taxon>
        <taxon>rosids</taxon>
        <taxon>fabids</taxon>
        <taxon>Malpighiales</taxon>
        <taxon>Linaceae</taxon>
        <taxon>Linum</taxon>
    </lineage>
</organism>
<accession>A0AAV0HBR4</accession>
<evidence type="ECO:0000313" key="3">
    <source>
        <dbReference type="Proteomes" id="UP001154282"/>
    </source>
</evidence>
<gene>
    <name evidence="2" type="ORF">LITE_LOCUS3662</name>
</gene>
<dbReference type="AlphaFoldDB" id="A0AAV0HBR4"/>